<dbReference type="OrthoDB" id="2538110at2759"/>
<feature type="region of interest" description="Disordered" evidence="1">
    <location>
        <begin position="1"/>
        <end position="27"/>
    </location>
</feature>
<reference evidence="3 4" key="1">
    <citation type="journal article" date="2010" name="Proc. Natl. Acad. Sci. U.S.A.">
        <title>Insights into evolution of multicellular fungi from the assembled chromosomes of the mushroom Coprinopsis cinerea (Coprinus cinereus).</title>
        <authorList>
            <person name="Stajich J.E."/>
            <person name="Wilke S.K."/>
            <person name="Ahren D."/>
            <person name="Au C.H."/>
            <person name="Birren B.W."/>
            <person name="Borodovsky M."/>
            <person name="Burns C."/>
            <person name="Canback B."/>
            <person name="Casselton L.A."/>
            <person name="Cheng C.K."/>
            <person name="Deng J."/>
            <person name="Dietrich F.S."/>
            <person name="Fargo D.C."/>
            <person name="Farman M.L."/>
            <person name="Gathman A.C."/>
            <person name="Goldberg J."/>
            <person name="Guigo R."/>
            <person name="Hoegger P.J."/>
            <person name="Hooker J.B."/>
            <person name="Huggins A."/>
            <person name="James T.Y."/>
            <person name="Kamada T."/>
            <person name="Kilaru S."/>
            <person name="Kodira C."/>
            <person name="Kues U."/>
            <person name="Kupfer D."/>
            <person name="Kwan H.S."/>
            <person name="Lomsadze A."/>
            <person name="Li W."/>
            <person name="Lilly W.W."/>
            <person name="Ma L.J."/>
            <person name="Mackey A.J."/>
            <person name="Manning G."/>
            <person name="Martin F."/>
            <person name="Muraguchi H."/>
            <person name="Natvig D.O."/>
            <person name="Palmerini H."/>
            <person name="Ramesh M.A."/>
            <person name="Rehmeyer C.J."/>
            <person name="Roe B.A."/>
            <person name="Shenoy N."/>
            <person name="Stanke M."/>
            <person name="Ter-Hovhannisyan V."/>
            <person name="Tunlid A."/>
            <person name="Velagapudi R."/>
            <person name="Vision T.J."/>
            <person name="Zeng Q."/>
            <person name="Zolan M.E."/>
            <person name="Pukkila P.J."/>
        </authorList>
    </citation>
    <scope>NUCLEOTIDE SEQUENCE [LARGE SCALE GENOMIC DNA]</scope>
    <source>
        <strain evidence="4">Okayama-7 / 130 / ATCC MYA-4618 / FGSC 9003</strain>
    </source>
</reference>
<dbReference type="VEuPathDB" id="FungiDB:CC1G_01494"/>
<sequence length="113" mass="12981">MAAKYERLPTSDRSARSRSSSPLSSTYTLTNEDADVEYDAPLSPRNRETRECIRAFHADPRFHQPTPSPWARAALLFTLFFLFWLAWKMRLAIFVDFGLGSDAQTTEQVDLSY</sequence>
<keyword evidence="2" id="KW-0812">Transmembrane</keyword>
<gene>
    <name evidence="3" type="ORF">CC1G_01494</name>
</gene>
<evidence type="ECO:0000313" key="3">
    <source>
        <dbReference type="EMBL" id="EAU87847.1"/>
    </source>
</evidence>
<dbReference type="OMA" id="RYQLIPT"/>
<proteinExistence type="predicted"/>
<dbReference type="InParanoid" id="A8NHS6"/>
<dbReference type="RefSeq" id="XP_001833817.1">
    <property type="nucleotide sequence ID" value="XM_001833765.1"/>
</dbReference>
<keyword evidence="2" id="KW-0472">Membrane</keyword>
<keyword evidence="4" id="KW-1185">Reference proteome</keyword>
<feature type="compositionally biased region" description="Basic and acidic residues" evidence="1">
    <location>
        <begin position="1"/>
        <end position="15"/>
    </location>
</feature>
<name>A8NHS6_COPC7</name>
<comment type="caution">
    <text evidence="3">The sequence shown here is derived from an EMBL/GenBank/DDBJ whole genome shotgun (WGS) entry which is preliminary data.</text>
</comment>
<organism evidence="3 4">
    <name type="scientific">Coprinopsis cinerea (strain Okayama-7 / 130 / ATCC MYA-4618 / FGSC 9003)</name>
    <name type="common">Inky cap fungus</name>
    <name type="synonym">Hormographiella aspergillata</name>
    <dbReference type="NCBI Taxonomy" id="240176"/>
    <lineage>
        <taxon>Eukaryota</taxon>
        <taxon>Fungi</taxon>
        <taxon>Dikarya</taxon>
        <taxon>Basidiomycota</taxon>
        <taxon>Agaricomycotina</taxon>
        <taxon>Agaricomycetes</taxon>
        <taxon>Agaricomycetidae</taxon>
        <taxon>Agaricales</taxon>
        <taxon>Agaricineae</taxon>
        <taxon>Psathyrellaceae</taxon>
        <taxon>Coprinopsis</taxon>
    </lineage>
</organism>
<keyword evidence="2" id="KW-1133">Transmembrane helix</keyword>
<dbReference type="Proteomes" id="UP000001861">
    <property type="component" value="Unassembled WGS sequence"/>
</dbReference>
<protein>
    <submittedName>
        <fullName evidence="3">Uncharacterized protein</fullName>
    </submittedName>
</protein>
<dbReference type="AlphaFoldDB" id="A8NHS6"/>
<evidence type="ECO:0000256" key="2">
    <source>
        <dbReference type="SAM" id="Phobius"/>
    </source>
</evidence>
<dbReference type="GeneID" id="6010319"/>
<feature type="transmembrane region" description="Helical" evidence="2">
    <location>
        <begin position="70"/>
        <end position="87"/>
    </location>
</feature>
<accession>A8NHS6</accession>
<evidence type="ECO:0000256" key="1">
    <source>
        <dbReference type="SAM" id="MobiDB-lite"/>
    </source>
</evidence>
<dbReference type="KEGG" id="cci:CC1G_01494"/>
<evidence type="ECO:0000313" key="4">
    <source>
        <dbReference type="Proteomes" id="UP000001861"/>
    </source>
</evidence>
<dbReference type="EMBL" id="AACS02000010">
    <property type="protein sequence ID" value="EAU87847.1"/>
    <property type="molecule type" value="Genomic_DNA"/>
</dbReference>